<dbReference type="NCBIfam" id="NF010322">
    <property type="entry name" value="PRK13759.1"/>
    <property type="match status" value="1"/>
</dbReference>
<evidence type="ECO:0000313" key="5">
    <source>
        <dbReference type="EMBL" id="MDR6938594.1"/>
    </source>
</evidence>
<dbReference type="PANTHER" id="PTHR45953:SF1">
    <property type="entry name" value="IDURONATE 2-SULFATASE"/>
    <property type="match status" value="1"/>
</dbReference>
<dbReference type="Gene3D" id="3.40.720.10">
    <property type="entry name" value="Alkaline Phosphatase, subunit A"/>
    <property type="match status" value="1"/>
</dbReference>
<reference evidence="5 6" key="1">
    <citation type="submission" date="2023-07" db="EMBL/GenBank/DDBJ databases">
        <title>Sequencing the genomes of 1000 actinobacteria strains.</title>
        <authorList>
            <person name="Klenk H.-P."/>
        </authorList>
    </citation>
    <scope>NUCLEOTIDE SEQUENCE [LARGE SCALE GENOMIC DNA]</scope>
    <source>
        <strain evidence="5 6">DSM 15539</strain>
    </source>
</reference>
<dbReference type="InterPro" id="IPR000917">
    <property type="entry name" value="Sulfatase_N"/>
</dbReference>
<feature type="domain" description="Sulfatase N-terminal" evidence="4">
    <location>
        <begin position="11"/>
        <end position="366"/>
    </location>
</feature>
<dbReference type="PROSITE" id="PS00149">
    <property type="entry name" value="SULFATASE_2"/>
    <property type="match status" value="1"/>
</dbReference>
<keyword evidence="3" id="KW-0378">Hydrolase</keyword>
<keyword evidence="6" id="KW-1185">Reference proteome</keyword>
<comment type="similarity">
    <text evidence="1">Belongs to the sulfatase family.</text>
</comment>
<dbReference type="EMBL" id="JAVDUJ010000001">
    <property type="protein sequence ID" value="MDR6938594.1"/>
    <property type="molecule type" value="Genomic_DNA"/>
</dbReference>
<protein>
    <submittedName>
        <fullName evidence="5">Arylsulfatase A-like enzyme</fullName>
    </submittedName>
</protein>
<dbReference type="PANTHER" id="PTHR45953">
    <property type="entry name" value="IDURONATE 2-SULFATASE"/>
    <property type="match status" value="1"/>
</dbReference>
<proteinExistence type="inferred from homology"/>
<dbReference type="SUPFAM" id="SSF53649">
    <property type="entry name" value="Alkaline phosphatase-like"/>
    <property type="match status" value="1"/>
</dbReference>
<sequence>METQNKQKPLNLILLCVDQMRADAMSCAGNPIIDTPYLDALAKNGTRFTHAYSATPTCVPARVALFTGQSQERHGRVGYTEGIPFGEAYPITLPGELRKAGYQTQAIGKMHVYPERDRVGFDDVRLHDGYLHYARREHGRNLALIDDYLPWLQRQPGMAAAAETDHGIGCNSIVTRPWDKPEAYHPTNWVMNEAIDWLYRRDPTDPFFLYLSWHRPHAPYDPPQWAFDQYREAKIPDPPVGEWSKVWDEYRDDAAAEAKFGVQRPEVRARAIRGYYGSITHIDTQINRLMEALNDFDLLDHTAFVFVSDHGDMLGDHNFYRKSVGYEGSAHVPFIVKLPGEKTVPTSGAVVELRDVMPTLLDLAGVPIPDSVDGQSVLPLLRAECAEAQWRSEIHGEHFYEVFGEESMQWVTDGKRKFIWFSGSGLEQFFNLEADPQELENLIADAAYQAEIKRWRECLISYLTGREEGFVEDGKLVAGRPVVNEFAWVQQLQSGRN</sequence>
<comment type="caution">
    <text evidence="5">The sequence shown here is derived from an EMBL/GenBank/DDBJ whole genome shotgun (WGS) entry which is preliminary data.</text>
</comment>
<dbReference type="Proteomes" id="UP001266099">
    <property type="component" value="Unassembled WGS sequence"/>
</dbReference>
<dbReference type="InterPro" id="IPR017850">
    <property type="entry name" value="Alkaline_phosphatase_core_sf"/>
</dbReference>
<evidence type="ECO:0000256" key="3">
    <source>
        <dbReference type="ARBA" id="ARBA00022801"/>
    </source>
</evidence>
<evidence type="ECO:0000256" key="1">
    <source>
        <dbReference type="ARBA" id="ARBA00008779"/>
    </source>
</evidence>
<dbReference type="Pfam" id="PF00884">
    <property type="entry name" value="Sulfatase"/>
    <property type="match status" value="1"/>
</dbReference>
<evidence type="ECO:0000256" key="2">
    <source>
        <dbReference type="ARBA" id="ARBA00022723"/>
    </source>
</evidence>
<gene>
    <name evidence="5" type="ORF">J2S36_000137</name>
</gene>
<accession>A0ABU1SZQ9</accession>
<evidence type="ECO:0000313" key="6">
    <source>
        <dbReference type="Proteomes" id="UP001266099"/>
    </source>
</evidence>
<keyword evidence="2" id="KW-0479">Metal-binding</keyword>
<evidence type="ECO:0000259" key="4">
    <source>
        <dbReference type="Pfam" id="PF00884"/>
    </source>
</evidence>
<name>A0ABU1SZQ9_9ACTO</name>
<dbReference type="InterPro" id="IPR024607">
    <property type="entry name" value="Sulfatase_CS"/>
</dbReference>
<organism evidence="5 6">
    <name type="scientific">Arcanobacterium hippocoleae</name>
    <dbReference type="NCBI Taxonomy" id="149017"/>
    <lineage>
        <taxon>Bacteria</taxon>
        <taxon>Bacillati</taxon>
        <taxon>Actinomycetota</taxon>
        <taxon>Actinomycetes</taxon>
        <taxon>Actinomycetales</taxon>
        <taxon>Actinomycetaceae</taxon>
        <taxon>Arcanobacterium</taxon>
    </lineage>
</organism>
<dbReference type="RefSeq" id="WP_309954547.1">
    <property type="nucleotide sequence ID" value="NZ_JAVDUJ010000001.1"/>
</dbReference>